<proteinExistence type="inferred from homology"/>
<comment type="similarity">
    <text evidence="1">Belongs to the histone H3 family.</text>
</comment>
<dbReference type="SMART" id="SM00428">
    <property type="entry name" value="H3"/>
    <property type="match status" value="1"/>
</dbReference>
<sequence length="216" mass="24465">MALREIRHYQKSMELLVRSCPSSGWSDKSLRTSRLTTFQSSTMALQEASEPYLVRLLEDTNLCTIHAKRVTIMPKDIQLAHRIRAEMKPDDSWSSSLQANFFDEYQMEGVSSEFNEICLEGEFLCFPDSRGQPEQRDNLKIETDLVSATTHFKDLGNPPWGKNICKHLSDGGPSQSRDPELMAEATVDIRKLQQFLVGQQVNPSKAMCSKSCSNTL</sequence>
<dbReference type="SUPFAM" id="SSF47113">
    <property type="entry name" value="Histone-fold"/>
    <property type="match status" value="1"/>
</dbReference>
<evidence type="ECO:0000313" key="3">
    <source>
        <dbReference type="EMBL" id="MEQ2192009.1"/>
    </source>
</evidence>
<keyword evidence="4" id="KW-1185">Reference proteome</keyword>
<name>A0ABV0Q8D0_9TELE</name>
<dbReference type="Gene3D" id="1.10.20.10">
    <property type="entry name" value="Histone, subunit A"/>
    <property type="match status" value="1"/>
</dbReference>
<accession>A0ABV0Q8D0</accession>
<evidence type="ECO:0000256" key="1">
    <source>
        <dbReference type="ARBA" id="ARBA00010343"/>
    </source>
</evidence>
<dbReference type="InterPro" id="IPR007150">
    <property type="entry name" value="HUS1/Mec3"/>
</dbReference>
<protein>
    <recommendedName>
        <fullName evidence="2">Core Histone H2A/H2B/H3 domain-containing protein</fullName>
    </recommendedName>
</protein>
<evidence type="ECO:0000313" key="4">
    <source>
        <dbReference type="Proteomes" id="UP001434883"/>
    </source>
</evidence>
<dbReference type="InterPro" id="IPR000164">
    <property type="entry name" value="Histone_H3/CENP-A"/>
</dbReference>
<comment type="caution">
    <text evidence="3">The sequence shown here is derived from an EMBL/GenBank/DDBJ whole genome shotgun (WGS) entry which is preliminary data.</text>
</comment>
<dbReference type="Pfam" id="PF00125">
    <property type="entry name" value="Histone"/>
    <property type="match status" value="1"/>
</dbReference>
<feature type="domain" description="Core Histone H2A/H2B/H3" evidence="2">
    <location>
        <begin position="2"/>
        <end position="83"/>
    </location>
</feature>
<dbReference type="CDD" id="cd22911">
    <property type="entry name" value="HFD_H3"/>
    <property type="match status" value="1"/>
</dbReference>
<dbReference type="EMBL" id="JAHRIN010001621">
    <property type="protein sequence ID" value="MEQ2192009.1"/>
    <property type="molecule type" value="Genomic_DNA"/>
</dbReference>
<dbReference type="Pfam" id="PF04005">
    <property type="entry name" value="Hus1"/>
    <property type="match status" value="1"/>
</dbReference>
<dbReference type="InterPro" id="IPR009072">
    <property type="entry name" value="Histone-fold"/>
</dbReference>
<dbReference type="Proteomes" id="UP001434883">
    <property type="component" value="Unassembled WGS sequence"/>
</dbReference>
<dbReference type="InterPro" id="IPR007125">
    <property type="entry name" value="H2A/H2B/H3"/>
</dbReference>
<evidence type="ECO:0000259" key="2">
    <source>
        <dbReference type="Pfam" id="PF00125"/>
    </source>
</evidence>
<dbReference type="Gene3D" id="3.70.10.10">
    <property type="match status" value="1"/>
</dbReference>
<dbReference type="PANTHER" id="PTHR11426">
    <property type="entry name" value="HISTONE H3"/>
    <property type="match status" value="1"/>
</dbReference>
<organism evidence="3 4">
    <name type="scientific">Xenoophorus captivus</name>
    <dbReference type="NCBI Taxonomy" id="1517983"/>
    <lineage>
        <taxon>Eukaryota</taxon>
        <taxon>Metazoa</taxon>
        <taxon>Chordata</taxon>
        <taxon>Craniata</taxon>
        <taxon>Vertebrata</taxon>
        <taxon>Euteleostomi</taxon>
        <taxon>Actinopterygii</taxon>
        <taxon>Neopterygii</taxon>
        <taxon>Teleostei</taxon>
        <taxon>Neoteleostei</taxon>
        <taxon>Acanthomorphata</taxon>
        <taxon>Ovalentaria</taxon>
        <taxon>Atherinomorphae</taxon>
        <taxon>Cyprinodontiformes</taxon>
        <taxon>Goodeidae</taxon>
        <taxon>Xenoophorus</taxon>
    </lineage>
</organism>
<reference evidence="3 4" key="1">
    <citation type="submission" date="2021-06" db="EMBL/GenBank/DDBJ databases">
        <authorList>
            <person name="Palmer J.M."/>
        </authorList>
    </citation>
    <scope>NUCLEOTIDE SEQUENCE [LARGE SCALE GENOMIC DNA]</scope>
    <source>
        <strain evidence="3 4">XC_2019</strain>
        <tissue evidence="3">Muscle</tissue>
    </source>
</reference>
<gene>
    <name evidence="3" type="ORF">XENOCAPTIV_005721</name>
</gene>
<dbReference type="PRINTS" id="PR00622">
    <property type="entry name" value="HISTONEH3"/>
</dbReference>